<organism evidence="1 2">
    <name type="scientific">Nocardia xishanensis</name>
    <dbReference type="NCBI Taxonomy" id="238964"/>
    <lineage>
        <taxon>Bacteria</taxon>
        <taxon>Bacillati</taxon>
        <taxon>Actinomycetota</taxon>
        <taxon>Actinomycetes</taxon>
        <taxon>Mycobacteriales</taxon>
        <taxon>Nocardiaceae</taxon>
        <taxon>Nocardia</taxon>
    </lineage>
</organism>
<name>A0ABW7X724_9NOCA</name>
<evidence type="ECO:0000313" key="1">
    <source>
        <dbReference type="EMBL" id="MFI2476931.1"/>
    </source>
</evidence>
<evidence type="ECO:0000313" key="2">
    <source>
        <dbReference type="Proteomes" id="UP001611415"/>
    </source>
</evidence>
<sequence>MSEPTPADARLALDQVASELDSTAYRGTYLPTQRLHALADKIRQAMEVLSPGR</sequence>
<protein>
    <submittedName>
        <fullName evidence="1">Uncharacterized protein</fullName>
    </submittedName>
</protein>
<proteinExistence type="predicted"/>
<accession>A0ABW7X724</accession>
<gene>
    <name evidence="1" type="ORF">ACH49W_26410</name>
</gene>
<dbReference type="RefSeq" id="WP_357407959.1">
    <property type="nucleotide sequence ID" value="NZ_JBEYCD010000011.1"/>
</dbReference>
<comment type="caution">
    <text evidence="1">The sequence shown here is derived from an EMBL/GenBank/DDBJ whole genome shotgun (WGS) entry which is preliminary data.</text>
</comment>
<reference evidence="1 2" key="1">
    <citation type="submission" date="2024-10" db="EMBL/GenBank/DDBJ databases">
        <title>The Natural Products Discovery Center: Release of the First 8490 Sequenced Strains for Exploring Actinobacteria Biosynthetic Diversity.</title>
        <authorList>
            <person name="Kalkreuter E."/>
            <person name="Kautsar S.A."/>
            <person name="Yang D."/>
            <person name="Bader C.D."/>
            <person name="Teijaro C.N."/>
            <person name="Fluegel L."/>
            <person name="Davis C.M."/>
            <person name="Simpson J.R."/>
            <person name="Lauterbach L."/>
            <person name="Steele A.D."/>
            <person name="Gui C."/>
            <person name="Meng S."/>
            <person name="Li G."/>
            <person name="Viehrig K."/>
            <person name="Ye F."/>
            <person name="Su P."/>
            <person name="Kiefer A.F."/>
            <person name="Nichols A."/>
            <person name="Cepeda A.J."/>
            <person name="Yan W."/>
            <person name="Fan B."/>
            <person name="Jiang Y."/>
            <person name="Adhikari A."/>
            <person name="Zheng C.-J."/>
            <person name="Schuster L."/>
            <person name="Cowan T.M."/>
            <person name="Smanski M.J."/>
            <person name="Chevrette M.G."/>
            <person name="De Carvalho L.P.S."/>
            <person name="Shen B."/>
        </authorList>
    </citation>
    <scope>NUCLEOTIDE SEQUENCE [LARGE SCALE GENOMIC DNA]</scope>
    <source>
        <strain evidence="1 2">NPDC019275</strain>
    </source>
</reference>
<keyword evidence="2" id="KW-1185">Reference proteome</keyword>
<dbReference type="Proteomes" id="UP001611415">
    <property type="component" value="Unassembled WGS sequence"/>
</dbReference>
<dbReference type="EMBL" id="JBIRYO010000020">
    <property type="protein sequence ID" value="MFI2476931.1"/>
    <property type="molecule type" value="Genomic_DNA"/>
</dbReference>